<accession>S9UYC6</accession>
<organism evidence="1 2">
    <name type="scientific">Strigomonas culicis</name>
    <dbReference type="NCBI Taxonomy" id="28005"/>
    <lineage>
        <taxon>Eukaryota</taxon>
        <taxon>Discoba</taxon>
        <taxon>Euglenozoa</taxon>
        <taxon>Kinetoplastea</taxon>
        <taxon>Metakinetoplastina</taxon>
        <taxon>Trypanosomatida</taxon>
        <taxon>Trypanosomatidae</taxon>
        <taxon>Strigomonadinae</taxon>
        <taxon>Strigomonas</taxon>
    </lineage>
</organism>
<evidence type="ECO:0000313" key="2">
    <source>
        <dbReference type="Proteomes" id="UP000015354"/>
    </source>
</evidence>
<protein>
    <submittedName>
        <fullName evidence="1">Micrococcal nuclease</fullName>
    </submittedName>
</protein>
<sequence length="277" mass="31563">MAVLARRQVFVQGRRDAHLLQVHTVFQVLAGRRVKRSLLRAPVNLLVQIYLLPNVQLPRPRVGARLQQHLTHRQVRVRRGGELRQALLDDRDVDADVAGAARVAHEDVREQTLVLVLAHLVELQPHGRPLRAQALHELRGLHGAALSRLQRRRIHAEQTHAAVVVLPDDERVPVVDVADRGLLHIGGERVEKAELRVHVRLLCGATRAATRGTHCTRGRLALKENEARTTGEKKRKKASKRTRRYVASKKELLLFFLLGLILPYRRRRRTEEGERSK</sequence>
<keyword evidence="2" id="KW-1185">Reference proteome</keyword>
<dbReference type="Proteomes" id="UP000015354">
    <property type="component" value="Unassembled WGS sequence"/>
</dbReference>
<dbReference type="EMBL" id="ATMH01000874">
    <property type="protein sequence ID" value="EPY35862.1"/>
    <property type="molecule type" value="Genomic_DNA"/>
</dbReference>
<evidence type="ECO:0000313" key="1">
    <source>
        <dbReference type="EMBL" id="EPY35862.1"/>
    </source>
</evidence>
<reference evidence="1 2" key="1">
    <citation type="journal article" date="2013" name="PLoS ONE">
        <title>Predicting the Proteins of Angomonas deanei, Strigomonas culicis and Their Respective Endosymbionts Reveals New Aspects of the Trypanosomatidae Family.</title>
        <authorList>
            <person name="Motta M.C."/>
            <person name="Martins A.C."/>
            <person name="de Souza S.S."/>
            <person name="Catta-Preta C.M."/>
            <person name="Silva R."/>
            <person name="Klein C.C."/>
            <person name="de Almeida L.G."/>
            <person name="de Lima Cunha O."/>
            <person name="Ciapina L.P."/>
            <person name="Brocchi M."/>
            <person name="Colabardini A.C."/>
            <person name="de Araujo Lima B."/>
            <person name="Machado C.R."/>
            <person name="de Almeida Soares C.M."/>
            <person name="Probst C.M."/>
            <person name="de Menezes C.B."/>
            <person name="Thompson C.E."/>
            <person name="Bartholomeu D.C."/>
            <person name="Gradia D.F."/>
            <person name="Pavoni D.P."/>
            <person name="Grisard E.C."/>
            <person name="Fantinatti-Garboggini F."/>
            <person name="Marchini F.K."/>
            <person name="Rodrigues-Luiz G.F."/>
            <person name="Wagner G."/>
            <person name="Goldman G.H."/>
            <person name="Fietto J.L."/>
            <person name="Elias M.C."/>
            <person name="Goldman M.H."/>
            <person name="Sagot M.F."/>
            <person name="Pereira M."/>
            <person name="Stoco P.H."/>
            <person name="de Mendonca-Neto R.P."/>
            <person name="Teixeira S.M."/>
            <person name="Maciel T.E."/>
            <person name="de Oliveira Mendes T.A."/>
            <person name="Urmenyi T.P."/>
            <person name="de Souza W."/>
            <person name="Schenkman S."/>
            <person name="de Vasconcelos A.T."/>
        </authorList>
    </citation>
    <scope>NUCLEOTIDE SEQUENCE [LARGE SCALE GENOMIC DNA]</scope>
</reference>
<dbReference type="AlphaFoldDB" id="S9UYC6"/>
<comment type="caution">
    <text evidence="1">The sequence shown here is derived from an EMBL/GenBank/DDBJ whole genome shotgun (WGS) entry which is preliminary data.</text>
</comment>
<gene>
    <name evidence="1" type="ORF">STCU_00874</name>
</gene>
<proteinExistence type="predicted"/>
<name>S9UYC6_9TRYP</name>